<proteinExistence type="inferred from homology"/>
<dbReference type="InterPro" id="IPR001608">
    <property type="entry name" value="Ala_racemase_N"/>
</dbReference>
<name>A0A2N4U560_9BURK</name>
<keyword evidence="9" id="KW-1185">Reference proteome</keyword>
<dbReference type="RefSeq" id="WP_102073685.1">
    <property type="nucleotide sequence ID" value="NZ_PDNW01000006.1"/>
</dbReference>
<evidence type="ECO:0000313" key="8">
    <source>
        <dbReference type="EMBL" id="PLC50137.1"/>
    </source>
</evidence>
<dbReference type="Gene3D" id="2.40.37.20">
    <property type="entry name" value="D-serine dehydratase-like domain"/>
    <property type="match status" value="1"/>
</dbReference>
<comment type="caution">
    <text evidence="8">The sequence shown here is derived from an EMBL/GenBank/DDBJ whole genome shotgun (WGS) entry which is preliminary data.</text>
</comment>
<organism evidence="8 9">
    <name type="scientific">Pollutimonas subterranea</name>
    <dbReference type="NCBI Taxonomy" id="2045210"/>
    <lineage>
        <taxon>Bacteria</taxon>
        <taxon>Pseudomonadati</taxon>
        <taxon>Pseudomonadota</taxon>
        <taxon>Betaproteobacteria</taxon>
        <taxon>Burkholderiales</taxon>
        <taxon>Alcaligenaceae</taxon>
        <taxon>Pollutimonas</taxon>
    </lineage>
</organism>
<dbReference type="Gene3D" id="3.20.20.10">
    <property type="entry name" value="Alanine racemase"/>
    <property type="match status" value="1"/>
</dbReference>
<comment type="cofactor">
    <cofactor evidence="1">
        <name>pyridoxal 5'-phosphate</name>
        <dbReference type="ChEBI" id="CHEBI:597326"/>
    </cofactor>
</comment>
<dbReference type="InterPro" id="IPR051466">
    <property type="entry name" value="D-amino_acid_metab_enzyme"/>
</dbReference>
<dbReference type="PANTHER" id="PTHR28004">
    <property type="entry name" value="ZGC:162816-RELATED"/>
    <property type="match status" value="1"/>
</dbReference>
<reference evidence="8 9" key="1">
    <citation type="submission" date="2017-10" db="EMBL/GenBank/DDBJ databases">
        <title>Two draft genome sequences of Pusillimonas sp. strains isolated from a nitrate- and radionuclide-contaminated groundwater in Russia.</title>
        <authorList>
            <person name="Grouzdev D.S."/>
            <person name="Tourova T.P."/>
            <person name="Goeva M.A."/>
            <person name="Babich T.L."/>
            <person name="Sokolova D.S."/>
            <person name="Abdullin R."/>
            <person name="Poltaraus A.B."/>
            <person name="Toshchakov S.V."/>
            <person name="Nazina T.N."/>
        </authorList>
    </citation>
    <scope>NUCLEOTIDE SEQUENCE [LARGE SCALE GENOMIC DNA]</scope>
    <source>
        <strain evidence="8 9">JR1/69-3-13</strain>
    </source>
</reference>
<evidence type="ECO:0000259" key="7">
    <source>
        <dbReference type="SMART" id="SM01119"/>
    </source>
</evidence>
<evidence type="ECO:0000256" key="1">
    <source>
        <dbReference type="ARBA" id="ARBA00001933"/>
    </source>
</evidence>
<dbReference type="Pfam" id="PF01168">
    <property type="entry name" value="Ala_racemase_N"/>
    <property type="match status" value="1"/>
</dbReference>
<gene>
    <name evidence="8" type="ORF">CR159_09020</name>
</gene>
<dbReference type="CDD" id="cd06819">
    <property type="entry name" value="PLPDE_III_LS_D-TA"/>
    <property type="match status" value="1"/>
</dbReference>
<dbReference type="InterPro" id="IPR029066">
    <property type="entry name" value="PLP-binding_barrel"/>
</dbReference>
<keyword evidence="4" id="KW-0663">Pyridoxal phosphate</keyword>
<dbReference type="EMBL" id="PDNW01000006">
    <property type="protein sequence ID" value="PLC50137.1"/>
    <property type="molecule type" value="Genomic_DNA"/>
</dbReference>
<feature type="region of interest" description="Disordered" evidence="6">
    <location>
        <begin position="1"/>
        <end position="27"/>
    </location>
</feature>
<dbReference type="SUPFAM" id="SSF51419">
    <property type="entry name" value="PLP-binding barrel"/>
    <property type="match status" value="1"/>
</dbReference>
<feature type="domain" description="D-serine dehydratase-like" evidence="7">
    <location>
        <begin position="284"/>
        <end position="372"/>
    </location>
</feature>
<dbReference type="GO" id="GO:0036088">
    <property type="term" value="P:D-serine catabolic process"/>
    <property type="evidence" value="ECO:0007669"/>
    <property type="project" value="TreeGrafter"/>
</dbReference>
<dbReference type="FunFam" id="3.20.20.10:FF:000026">
    <property type="entry name" value="D-threonine aldolase"/>
    <property type="match status" value="1"/>
</dbReference>
<dbReference type="SMART" id="SM01119">
    <property type="entry name" value="D-ser_dehydrat"/>
    <property type="match status" value="1"/>
</dbReference>
<dbReference type="InterPro" id="IPR042208">
    <property type="entry name" value="D-ser_dehydrat-like_sf"/>
</dbReference>
<dbReference type="PANTHER" id="PTHR28004:SF2">
    <property type="entry name" value="D-SERINE DEHYDRATASE"/>
    <property type="match status" value="1"/>
</dbReference>
<evidence type="ECO:0000256" key="4">
    <source>
        <dbReference type="ARBA" id="ARBA00022898"/>
    </source>
</evidence>
<protein>
    <submittedName>
        <fullName evidence="8">Alanine racemase</fullName>
    </submittedName>
</protein>
<dbReference type="AlphaFoldDB" id="A0A2N4U560"/>
<feature type="compositionally biased region" description="Basic and acidic residues" evidence="6">
    <location>
        <begin position="1"/>
        <end position="12"/>
    </location>
</feature>
<dbReference type="InterPro" id="IPR026956">
    <property type="entry name" value="D-ser_dehydrat-like_dom"/>
</dbReference>
<evidence type="ECO:0000256" key="3">
    <source>
        <dbReference type="ARBA" id="ARBA00005323"/>
    </source>
</evidence>
<comment type="cofactor">
    <cofactor evidence="2">
        <name>Mg(2+)</name>
        <dbReference type="ChEBI" id="CHEBI:18420"/>
    </cofactor>
</comment>
<evidence type="ECO:0000313" key="9">
    <source>
        <dbReference type="Proteomes" id="UP000234190"/>
    </source>
</evidence>
<dbReference type="Proteomes" id="UP000234190">
    <property type="component" value="Unassembled WGS sequence"/>
</dbReference>
<dbReference type="GO" id="GO:0008721">
    <property type="term" value="F:D-serine ammonia-lyase activity"/>
    <property type="evidence" value="ECO:0007669"/>
    <property type="project" value="TreeGrafter"/>
</dbReference>
<dbReference type="GO" id="GO:0016830">
    <property type="term" value="F:carbon-carbon lyase activity"/>
    <property type="evidence" value="ECO:0007669"/>
    <property type="project" value="UniProtKB-ARBA"/>
</dbReference>
<keyword evidence="5" id="KW-0456">Lyase</keyword>
<evidence type="ECO:0000256" key="5">
    <source>
        <dbReference type="ARBA" id="ARBA00023239"/>
    </source>
</evidence>
<dbReference type="OrthoDB" id="9772497at2"/>
<evidence type="ECO:0000256" key="2">
    <source>
        <dbReference type="ARBA" id="ARBA00001946"/>
    </source>
</evidence>
<sequence>MEEVQHAVREADPPQASTIAIPPAARPGDPIEAVDTPSLILDLDAFEDNLRTMQVLAERHGVALRPHAKAHKCPEIAIRQVALGASGICCQKVSEAVPFVAAGVRDVLISNEVIGAPKLALLARLARQAHMSVCVDNVRAVEALSSMMVEYEATVNVLVDIDVGQKRCGVQTPEEAVSLARLVQKLPNISFVGVQAYHGGLQHKRSLDQRQKAADKTVRAIRGYLDAFARAQIECPVVSGGGTGTAAFDVASQVYTEIQAGTYAFMDTDYAAIDWGDALAFRHSLYLLGTVMSTPTPERAVVDLGLKSTSAESGAPRIADHPDLRCVAVHDEHCILLAGSRRSRPEVGTQLRLIPGHCDPTFNLHDCIVAVRGQHVEALWPISARGLSR</sequence>
<comment type="similarity">
    <text evidence="3">Belongs to the DSD1 family.</text>
</comment>
<evidence type="ECO:0000256" key="6">
    <source>
        <dbReference type="SAM" id="MobiDB-lite"/>
    </source>
</evidence>
<accession>A0A2N4U560</accession>
<dbReference type="Pfam" id="PF14031">
    <property type="entry name" value="D-ser_dehydrat"/>
    <property type="match status" value="1"/>
</dbReference>